<protein>
    <submittedName>
        <fullName evidence="1">Uncharacterized protein</fullName>
    </submittedName>
</protein>
<sequence length="91" mass="10610">MFIIISIHGLCLSFWVVNMAFTDFKTFWNGLSKRERQQFADSANLTVQYISIHLRYCSRSVSIKTAKRLQRALNTFGVELTLDQIADKFMK</sequence>
<evidence type="ECO:0000313" key="2">
    <source>
        <dbReference type="Proteomes" id="UP000834611"/>
    </source>
</evidence>
<organism evidence="1 2">
    <name type="scientific">Providencia rettgeri</name>
    <dbReference type="NCBI Taxonomy" id="587"/>
    <lineage>
        <taxon>Bacteria</taxon>
        <taxon>Pseudomonadati</taxon>
        <taxon>Pseudomonadota</taxon>
        <taxon>Gammaproteobacteria</taxon>
        <taxon>Enterobacterales</taxon>
        <taxon>Morganellaceae</taxon>
        <taxon>Providencia</taxon>
    </lineage>
</organism>
<name>A0A9N8CXS4_PRORE</name>
<proteinExistence type="predicted"/>
<gene>
    <name evidence="1" type="ORF">GHA_01147</name>
</gene>
<comment type="caution">
    <text evidence="1">The sequence shown here is derived from an EMBL/GenBank/DDBJ whole genome shotgun (WGS) entry which is preliminary data.</text>
</comment>
<dbReference type="EMBL" id="CAHPSF010000002">
    <property type="protein sequence ID" value="CAB5678571.1"/>
    <property type="molecule type" value="Genomic_DNA"/>
</dbReference>
<dbReference type="Proteomes" id="UP000834611">
    <property type="component" value="Unassembled WGS sequence"/>
</dbReference>
<dbReference type="AlphaFoldDB" id="A0A9N8CXS4"/>
<evidence type="ECO:0000313" key="1">
    <source>
        <dbReference type="EMBL" id="CAB5678571.1"/>
    </source>
</evidence>
<accession>A0A9N8CXS4</accession>
<reference evidence="1" key="1">
    <citation type="submission" date="2020-05" db="EMBL/GenBank/DDBJ databases">
        <authorList>
            <person name="Delgado-Blas J."/>
        </authorList>
    </citation>
    <scope>NUCLEOTIDE SEQUENCE</scope>
    <source>
        <strain evidence="1">BB1453</strain>
    </source>
</reference>